<reference evidence="1 2" key="1">
    <citation type="journal article" date="2019" name="Nat. Plants">
        <title>Genome sequencing of Musa balbisiana reveals subgenome evolution and function divergence in polyploid bananas.</title>
        <authorList>
            <person name="Yao X."/>
        </authorList>
    </citation>
    <scope>NUCLEOTIDE SEQUENCE [LARGE SCALE GENOMIC DNA]</scope>
    <source>
        <strain evidence="2">cv. DH-PKW</strain>
        <tissue evidence="1">Leaves</tissue>
    </source>
</reference>
<dbReference type="STRING" id="52838.A0A4V6T4I2"/>
<accession>A0A4V6T4I2</accession>
<dbReference type="AlphaFoldDB" id="A0A4V6T4I2"/>
<dbReference type="PANTHER" id="PTHR46207:SF1">
    <property type="entry name" value="PROTEIN RCC2"/>
    <property type="match status" value="1"/>
</dbReference>
<comment type="caution">
    <text evidence="1">The sequence shown here is derived from an EMBL/GenBank/DDBJ whole genome shotgun (WGS) entry which is preliminary data.</text>
</comment>
<gene>
    <name evidence="1" type="ORF">C4D60_Mb01t22850</name>
</gene>
<keyword evidence="2" id="KW-1185">Reference proteome</keyword>
<proteinExistence type="predicted"/>
<dbReference type="InterPro" id="IPR028641">
    <property type="entry name" value="RCC2"/>
</dbReference>
<dbReference type="EMBL" id="PYDT01000004">
    <property type="protein sequence ID" value="THU64096.1"/>
    <property type="molecule type" value="Genomic_DNA"/>
</dbReference>
<sequence length="216" mass="24056">MPHKKPNPASYIKSPRRLRREGERQITIGFDPYLTRQNIKSRRPQIPPSRSLFLVVAAERNPKLLRRPVVEMSATEADTKPKEGENAAVAPAAGEVLYCGGTNWDMLGRMGGPNAANLVSPTRLRPLVGVDIRFVASGCRRMCVVLISKRLFSPTRLRPNAAATLFSRFAHISKRLLSLFVENDAKKAPSTRVVVFFTSDESNNDDVIRVEVSCSR</sequence>
<dbReference type="GO" id="GO:0016020">
    <property type="term" value="C:membrane"/>
    <property type="evidence" value="ECO:0007669"/>
    <property type="project" value="TreeGrafter"/>
</dbReference>
<evidence type="ECO:0000313" key="1">
    <source>
        <dbReference type="EMBL" id="THU64096.1"/>
    </source>
</evidence>
<protein>
    <submittedName>
        <fullName evidence="1">Uncharacterized protein</fullName>
    </submittedName>
</protein>
<name>A0A4V6T4I2_MUSBA</name>
<evidence type="ECO:0000313" key="2">
    <source>
        <dbReference type="Proteomes" id="UP000317650"/>
    </source>
</evidence>
<dbReference type="GO" id="GO:0031267">
    <property type="term" value="F:small GTPase binding"/>
    <property type="evidence" value="ECO:0007669"/>
    <property type="project" value="TreeGrafter"/>
</dbReference>
<dbReference type="Proteomes" id="UP000317650">
    <property type="component" value="Chromosome 1"/>
</dbReference>
<organism evidence="1 2">
    <name type="scientific">Musa balbisiana</name>
    <name type="common">Banana</name>
    <dbReference type="NCBI Taxonomy" id="52838"/>
    <lineage>
        <taxon>Eukaryota</taxon>
        <taxon>Viridiplantae</taxon>
        <taxon>Streptophyta</taxon>
        <taxon>Embryophyta</taxon>
        <taxon>Tracheophyta</taxon>
        <taxon>Spermatophyta</taxon>
        <taxon>Magnoliopsida</taxon>
        <taxon>Liliopsida</taxon>
        <taxon>Zingiberales</taxon>
        <taxon>Musaceae</taxon>
        <taxon>Musa</taxon>
    </lineage>
</organism>
<dbReference type="PANTHER" id="PTHR46207">
    <property type="entry name" value="PROTEIN RCC2"/>
    <property type="match status" value="1"/>
</dbReference>